<feature type="chain" id="PRO_5009635720" evidence="1">
    <location>
        <begin position="23"/>
        <end position="114"/>
    </location>
</feature>
<evidence type="ECO:0000313" key="3">
    <source>
        <dbReference type="Proteomes" id="UP000181901"/>
    </source>
</evidence>
<gene>
    <name evidence="2" type="ORF">BerOc1_03426</name>
</gene>
<proteinExistence type="predicted"/>
<protein>
    <submittedName>
        <fullName evidence="2">Uncharacterized protein</fullName>
    </submittedName>
</protein>
<organism evidence="2 3">
    <name type="scientific">Pseudodesulfovibrio hydrargyri</name>
    <dbReference type="NCBI Taxonomy" id="2125990"/>
    <lineage>
        <taxon>Bacteria</taxon>
        <taxon>Pseudomonadati</taxon>
        <taxon>Thermodesulfobacteriota</taxon>
        <taxon>Desulfovibrionia</taxon>
        <taxon>Desulfovibrionales</taxon>
        <taxon>Desulfovibrionaceae</taxon>
    </lineage>
</organism>
<sequence length="114" mass="13336">MRRILFITVTLCLLTLSAPAWAGPGNHRIPPGQARHMVMPRTMVHGPGWGHRNVHRHAQWAPRPGHRYGQRFHHHRARHVAGRRVPVRRPVMVKERYTNRGSVQEYTIRIRTIN</sequence>
<keyword evidence="3" id="KW-1185">Reference proteome</keyword>
<dbReference type="Proteomes" id="UP000181901">
    <property type="component" value="Unassembled WGS sequence"/>
</dbReference>
<dbReference type="EMBL" id="LKAQ01000004">
    <property type="protein sequence ID" value="OIQ51473.1"/>
    <property type="molecule type" value="Genomic_DNA"/>
</dbReference>
<dbReference type="RefSeq" id="WP_071546953.1">
    <property type="nucleotide sequence ID" value="NZ_LKAQ01000004.1"/>
</dbReference>
<evidence type="ECO:0000256" key="1">
    <source>
        <dbReference type="SAM" id="SignalP"/>
    </source>
</evidence>
<accession>A0A1J5NIH3</accession>
<dbReference type="AlphaFoldDB" id="A0A1J5NIH3"/>
<comment type="caution">
    <text evidence="2">The sequence shown here is derived from an EMBL/GenBank/DDBJ whole genome shotgun (WGS) entry which is preliminary data.</text>
</comment>
<evidence type="ECO:0000313" key="2">
    <source>
        <dbReference type="EMBL" id="OIQ51473.1"/>
    </source>
</evidence>
<keyword evidence="1" id="KW-0732">Signal</keyword>
<reference evidence="2 3" key="1">
    <citation type="submission" date="2015-09" db="EMBL/GenBank/DDBJ databases">
        <title>Genome of Desulfovibrio dechloracetivorans BerOc1, a mercury methylating strain isolated from highly hydrocarbons and metals contaminated coastal sediments.</title>
        <authorList>
            <person name="Goni Urriza M."/>
            <person name="Gassie C."/>
            <person name="Bouchez O."/>
            <person name="Klopp C."/>
            <person name="Ranchou-Peyruse A."/>
            <person name="Remy G."/>
        </authorList>
    </citation>
    <scope>NUCLEOTIDE SEQUENCE [LARGE SCALE GENOMIC DNA]</scope>
    <source>
        <strain evidence="2 3">BerOc1</strain>
    </source>
</reference>
<feature type="signal peptide" evidence="1">
    <location>
        <begin position="1"/>
        <end position="22"/>
    </location>
</feature>
<name>A0A1J5NIH3_9BACT</name>